<dbReference type="Pfam" id="PF20434">
    <property type="entry name" value="BD-FAE"/>
    <property type="match status" value="1"/>
</dbReference>
<accession>A0ABD5U0S3</accession>
<dbReference type="EMBL" id="JBHSXH010000015">
    <property type="protein sequence ID" value="MFC6826462.1"/>
    <property type="molecule type" value="Genomic_DNA"/>
</dbReference>
<feature type="domain" description="BD-FAE-like" evidence="2">
    <location>
        <begin position="29"/>
        <end position="243"/>
    </location>
</feature>
<organism evidence="3 4">
    <name type="scientific">Halopelagius fulvigenes</name>
    <dbReference type="NCBI Taxonomy" id="1198324"/>
    <lineage>
        <taxon>Archaea</taxon>
        <taxon>Methanobacteriati</taxon>
        <taxon>Methanobacteriota</taxon>
        <taxon>Stenosarchaea group</taxon>
        <taxon>Halobacteria</taxon>
        <taxon>Halobacteriales</taxon>
        <taxon>Haloferacaceae</taxon>
    </lineage>
</organism>
<sequence>MRDSLGAGAAVEVLRGVPFASPPERTLHLDLYRPAPPRGDAADARRAVVVLVYGGEWREGDRDDLSRFGLALAERGFACAAVEYRGSDHAAFPAQIRDVKAAIRWLRANADRAGLDPNRVGAFGHAAGAHLAVLAALTPGHPELAPDADHLVGEASFDGDGSADALAATVGVAGLYNFEHTPERESIRSLLGGSRSEVPEAYELASPSTHLRNVGADDASSILLLHGAEDDVTPSMASELFYDGLEASAGTAECVVAEGAGHDVHLEQFEWTLAWTEAFLDRHLR</sequence>
<keyword evidence="4" id="KW-1185">Reference proteome</keyword>
<keyword evidence="1" id="KW-0378">Hydrolase</keyword>
<evidence type="ECO:0000313" key="3">
    <source>
        <dbReference type="EMBL" id="MFC6826462.1"/>
    </source>
</evidence>
<dbReference type="AlphaFoldDB" id="A0ABD5U0S3"/>
<evidence type="ECO:0000256" key="1">
    <source>
        <dbReference type="ARBA" id="ARBA00022801"/>
    </source>
</evidence>
<dbReference type="PANTHER" id="PTHR48081:SF13">
    <property type="entry name" value="ALPHA_BETA HYDROLASE"/>
    <property type="match status" value="1"/>
</dbReference>
<dbReference type="GO" id="GO:0016787">
    <property type="term" value="F:hydrolase activity"/>
    <property type="evidence" value="ECO:0007669"/>
    <property type="project" value="UniProtKB-KW"/>
</dbReference>
<dbReference type="InterPro" id="IPR049492">
    <property type="entry name" value="BD-FAE-like_dom"/>
</dbReference>
<dbReference type="SUPFAM" id="SSF53474">
    <property type="entry name" value="alpha/beta-Hydrolases"/>
    <property type="match status" value="1"/>
</dbReference>
<protein>
    <submittedName>
        <fullName evidence="3">Prolyl oligopeptidase family serine peptidase</fullName>
    </submittedName>
</protein>
<gene>
    <name evidence="3" type="ORF">ACFQEV_15875</name>
</gene>
<evidence type="ECO:0000259" key="2">
    <source>
        <dbReference type="Pfam" id="PF20434"/>
    </source>
</evidence>
<dbReference type="RefSeq" id="WP_379698106.1">
    <property type="nucleotide sequence ID" value="NZ_JBHSXH010000015.1"/>
</dbReference>
<dbReference type="Proteomes" id="UP001596408">
    <property type="component" value="Unassembled WGS sequence"/>
</dbReference>
<dbReference type="Gene3D" id="3.40.50.1820">
    <property type="entry name" value="alpha/beta hydrolase"/>
    <property type="match status" value="1"/>
</dbReference>
<comment type="caution">
    <text evidence="3">The sequence shown here is derived from an EMBL/GenBank/DDBJ whole genome shotgun (WGS) entry which is preliminary data.</text>
</comment>
<dbReference type="PANTHER" id="PTHR48081">
    <property type="entry name" value="AB HYDROLASE SUPERFAMILY PROTEIN C4A8.06C"/>
    <property type="match status" value="1"/>
</dbReference>
<name>A0ABD5U0S3_9EURY</name>
<dbReference type="InterPro" id="IPR029058">
    <property type="entry name" value="AB_hydrolase_fold"/>
</dbReference>
<dbReference type="InterPro" id="IPR050300">
    <property type="entry name" value="GDXG_lipolytic_enzyme"/>
</dbReference>
<reference evidence="3 4" key="1">
    <citation type="journal article" date="2019" name="Int. J. Syst. Evol. Microbiol.">
        <title>The Global Catalogue of Microorganisms (GCM) 10K type strain sequencing project: providing services to taxonomists for standard genome sequencing and annotation.</title>
        <authorList>
            <consortium name="The Broad Institute Genomics Platform"/>
            <consortium name="The Broad Institute Genome Sequencing Center for Infectious Disease"/>
            <person name="Wu L."/>
            <person name="Ma J."/>
        </authorList>
    </citation>
    <scope>NUCLEOTIDE SEQUENCE [LARGE SCALE GENOMIC DNA]</scope>
    <source>
        <strain evidence="3 4">YIM 94188</strain>
    </source>
</reference>
<evidence type="ECO:0000313" key="4">
    <source>
        <dbReference type="Proteomes" id="UP001596408"/>
    </source>
</evidence>
<proteinExistence type="predicted"/>